<name>A0ACB9KTM0_BAUVA</name>
<protein>
    <submittedName>
        <fullName evidence="1">Uncharacterized protein</fullName>
    </submittedName>
</protein>
<gene>
    <name evidence="1" type="ORF">L6164_033850</name>
</gene>
<accession>A0ACB9KTM0</accession>
<evidence type="ECO:0000313" key="2">
    <source>
        <dbReference type="Proteomes" id="UP000828941"/>
    </source>
</evidence>
<evidence type="ECO:0000313" key="1">
    <source>
        <dbReference type="EMBL" id="KAI4300474.1"/>
    </source>
</evidence>
<sequence>MQNSNLPDEEQKFRVRKLEVSDYGKGFIELLQQLSVCDSVSNKEFGDRFGELSSLGDDHVVCVIEDELSGKIIATGSIFIEKKFLRNCGKVGHIEDVVVDSTVRGKQLGKKLIKFLTDHAHSMGCYKVILDCSHENRVFYEKCGFKQKEVQMVMYFV</sequence>
<reference evidence="1 2" key="1">
    <citation type="journal article" date="2022" name="DNA Res.">
        <title>Chromosomal-level genome assembly of the orchid tree Bauhinia variegata (Leguminosae; Cercidoideae) supports the allotetraploid origin hypothesis of Bauhinia.</title>
        <authorList>
            <person name="Zhong Y."/>
            <person name="Chen Y."/>
            <person name="Zheng D."/>
            <person name="Pang J."/>
            <person name="Liu Y."/>
            <person name="Luo S."/>
            <person name="Meng S."/>
            <person name="Qian L."/>
            <person name="Wei D."/>
            <person name="Dai S."/>
            <person name="Zhou R."/>
        </authorList>
    </citation>
    <scope>NUCLEOTIDE SEQUENCE [LARGE SCALE GENOMIC DNA]</scope>
    <source>
        <strain evidence="1">BV-YZ2020</strain>
    </source>
</reference>
<dbReference type="Proteomes" id="UP000828941">
    <property type="component" value="Chromosome 13"/>
</dbReference>
<dbReference type="EMBL" id="CM039438">
    <property type="protein sequence ID" value="KAI4300474.1"/>
    <property type="molecule type" value="Genomic_DNA"/>
</dbReference>
<comment type="caution">
    <text evidence="1">The sequence shown here is derived from an EMBL/GenBank/DDBJ whole genome shotgun (WGS) entry which is preliminary data.</text>
</comment>
<keyword evidence="2" id="KW-1185">Reference proteome</keyword>
<organism evidence="1 2">
    <name type="scientific">Bauhinia variegata</name>
    <name type="common">Purple orchid tree</name>
    <name type="synonym">Phanera variegata</name>
    <dbReference type="NCBI Taxonomy" id="167791"/>
    <lineage>
        <taxon>Eukaryota</taxon>
        <taxon>Viridiplantae</taxon>
        <taxon>Streptophyta</taxon>
        <taxon>Embryophyta</taxon>
        <taxon>Tracheophyta</taxon>
        <taxon>Spermatophyta</taxon>
        <taxon>Magnoliopsida</taxon>
        <taxon>eudicotyledons</taxon>
        <taxon>Gunneridae</taxon>
        <taxon>Pentapetalae</taxon>
        <taxon>rosids</taxon>
        <taxon>fabids</taxon>
        <taxon>Fabales</taxon>
        <taxon>Fabaceae</taxon>
        <taxon>Cercidoideae</taxon>
        <taxon>Cercideae</taxon>
        <taxon>Bauhiniinae</taxon>
        <taxon>Bauhinia</taxon>
    </lineage>
</organism>
<proteinExistence type="predicted"/>